<evidence type="ECO:0000313" key="4">
    <source>
        <dbReference type="Proteomes" id="UP000317355"/>
    </source>
</evidence>
<evidence type="ECO:0000259" key="2">
    <source>
        <dbReference type="PROSITE" id="PS51832"/>
    </source>
</evidence>
<dbReference type="PANTHER" id="PTHR43155">
    <property type="entry name" value="CYCLIC DI-GMP PHOSPHODIESTERASE PA4108-RELATED"/>
    <property type="match status" value="1"/>
</dbReference>
<dbReference type="PANTHER" id="PTHR43155:SF2">
    <property type="entry name" value="CYCLIC DI-GMP PHOSPHODIESTERASE PA4108"/>
    <property type="match status" value="1"/>
</dbReference>
<dbReference type="PROSITE" id="PS51832">
    <property type="entry name" value="HD_GYP"/>
    <property type="match status" value="1"/>
</dbReference>
<evidence type="ECO:0000259" key="1">
    <source>
        <dbReference type="PROSITE" id="PS51831"/>
    </source>
</evidence>
<dbReference type="InterPro" id="IPR006674">
    <property type="entry name" value="HD_domain"/>
</dbReference>
<dbReference type="SUPFAM" id="SSF109604">
    <property type="entry name" value="HD-domain/PDEase-like"/>
    <property type="match status" value="1"/>
</dbReference>
<accession>A0A558DGQ8</accession>
<dbReference type="Proteomes" id="UP000317355">
    <property type="component" value="Unassembled WGS sequence"/>
</dbReference>
<dbReference type="AlphaFoldDB" id="A0A558DGQ8"/>
<dbReference type="InterPro" id="IPR003607">
    <property type="entry name" value="HD/PDEase_dom"/>
</dbReference>
<dbReference type="GO" id="GO:0008081">
    <property type="term" value="F:phosphoric diester hydrolase activity"/>
    <property type="evidence" value="ECO:0007669"/>
    <property type="project" value="UniProtKB-ARBA"/>
</dbReference>
<dbReference type="Gene3D" id="1.10.3210.10">
    <property type="entry name" value="Hypothetical protein af1432"/>
    <property type="match status" value="1"/>
</dbReference>
<feature type="domain" description="HD" evidence="1">
    <location>
        <begin position="28"/>
        <end position="152"/>
    </location>
</feature>
<comment type="caution">
    <text evidence="3">The sequence shown here is derived from an EMBL/GenBank/DDBJ whole genome shotgun (WGS) entry which is preliminary data.</text>
</comment>
<organism evidence="3 4">
    <name type="scientific">Sedimenticola thiotaurini</name>
    <dbReference type="NCBI Taxonomy" id="1543721"/>
    <lineage>
        <taxon>Bacteria</taxon>
        <taxon>Pseudomonadati</taxon>
        <taxon>Pseudomonadota</taxon>
        <taxon>Gammaproteobacteria</taxon>
        <taxon>Chromatiales</taxon>
        <taxon>Sedimenticolaceae</taxon>
        <taxon>Sedimenticola</taxon>
    </lineage>
</organism>
<dbReference type="InterPro" id="IPR037522">
    <property type="entry name" value="HD_GYP_dom"/>
</dbReference>
<protein>
    <submittedName>
        <fullName evidence="3">HD domain-containing protein</fullName>
    </submittedName>
</protein>
<dbReference type="CDD" id="cd00077">
    <property type="entry name" value="HDc"/>
    <property type="match status" value="1"/>
</dbReference>
<name>A0A558DGQ8_9GAMM</name>
<feature type="domain" description="HD-GYP" evidence="2">
    <location>
        <begin position="6"/>
        <end position="203"/>
    </location>
</feature>
<dbReference type="PROSITE" id="PS51831">
    <property type="entry name" value="HD"/>
    <property type="match status" value="1"/>
</dbReference>
<gene>
    <name evidence="3" type="ORF">FHK82_00100</name>
</gene>
<dbReference type="EMBL" id="VMRY01000001">
    <property type="protein sequence ID" value="TVT60199.1"/>
    <property type="molecule type" value="Genomic_DNA"/>
</dbReference>
<reference evidence="3 4" key="1">
    <citation type="submission" date="2019-07" db="EMBL/GenBank/DDBJ databases">
        <title>The pathways for chlorine oxyanion respiration interact through the shared metabolite chlorate.</title>
        <authorList>
            <person name="Barnum T.P."/>
            <person name="Cheng Y."/>
            <person name="Hill K.A."/>
            <person name="Lucas L.N."/>
            <person name="Carlson H.K."/>
            <person name="Coates J.D."/>
        </authorList>
    </citation>
    <scope>NUCLEOTIDE SEQUENCE [LARGE SCALE GENOMIC DNA]</scope>
    <source>
        <strain evidence="3">BK-3</strain>
    </source>
</reference>
<sequence>MRFTADDAFLDPGCKALLTALAERDSHTQDHSRRVMGFAHLLGLCCNLGEDDLMALNIAAYFHDIGKIGIPDNILLKPNRFTPDEMEIMKSHPEKGEGIVKELGLKLGQAVAQAVRHHHEHVDGGGYPDGLTGEEIPYIARIISVADSFDAMTESRPYHPARATSDVLEIMQGESGSKLDSYLVAKLRELIQSKHAGLVALLDNSIV</sequence>
<dbReference type="Pfam" id="PF13487">
    <property type="entry name" value="HD_5"/>
    <property type="match status" value="1"/>
</dbReference>
<evidence type="ECO:0000313" key="3">
    <source>
        <dbReference type="EMBL" id="TVT60199.1"/>
    </source>
</evidence>
<proteinExistence type="predicted"/>
<dbReference type="SMART" id="SM00471">
    <property type="entry name" value="HDc"/>
    <property type="match status" value="1"/>
</dbReference>